<comment type="subcellular location">
    <subcellularLocation>
        <location evidence="1">Bacterial flagellum basal body</location>
    </subcellularLocation>
    <subcellularLocation>
        <location evidence="2">Cell membrane</location>
        <topology evidence="2">Peripheral membrane protein</topology>
        <orientation evidence="2">Cytoplasmic side</orientation>
    </subcellularLocation>
</comment>
<keyword evidence="14" id="KW-0969">Cilium</keyword>
<evidence type="ECO:0000256" key="6">
    <source>
        <dbReference type="ARBA" id="ARBA00022500"/>
    </source>
</evidence>
<evidence type="ECO:0000313" key="14">
    <source>
        <dbReference type="EMBL" id="RVV96873.1"/>
    </source>
</evidence>
<keyword evidence="6" id="KW-0145">Chemotaxis</keyword>
<dbReference type="PANTHER" id="PTHR30534">
    <property type="entry name" value="FLAGELLAR MOTOR SWITCH PROTEIN FLIG"/>
    <property type="match status" value="1"/>
</dbReference>
<evidence type="ECO:0000256" key="7">
    <source>
        <dbReference type="ARBA" id="ARBA00022779"/>
    </source>
</evidence>
<comment type="function">
    <text evidence="10">FliG is one of three proteins (FliG, FliN, FliM) that forms the rotor-mounted switch complex (C ring), located at the base of the basal body. This complex interacts with the CheY and CheZ chemotaxis proteins, in addition to contacting components of the motor that determine the direction of flagellar rotation.</text>
</comment>
<dbReference type="GO" id="GO:0006935">
    <property type="term" value="P:chemotaxis"/>
    <property type="evidence" value="ECO:0007669"/>
    <property type="project" value="UniProtKB-KW"/>
</dbReference>
<comment type="similarity">
    <text evidence="3">Belongs to the FliG family.</text>
</comment>
<dbReference type="Proteomes" id="UP000285908">
    <property type="component" value="Unassembled WGS sequence"/>
</dbReference>
<keyword evidence="9" id="KW-0975">Bacterial flagellum</keyword>
<dbReference type="Pfam" id="PF14842">
    <property type="entry name" value="FliG_N"/>
    <property type="match status" value="1"/>
</dbReference>
<dbReference type="EMBL" id="RQXX01000007">
    <property type="protein sequence ID" value="RVV96873.1"/>
    <property type="molecule type" value="Genomic_DNA"/>
</dbReference>
<dbReference type="GO" id="GO:0005886">
    <property type="term" value="C:plasma membrane"/>
    <property type="evidence" value="ECO:0007669"/>
    <property type="project" value="UniProtKB-SubCell"/>
</dbReference>
<evidence type="ECO:0000256" key="2">
    <source>
        <dbReference type="ARBA" id="ARBA00004413"/>
    </source>
</evidence>
<accession>A0A438ADT9</accession>
<gene>
    <name evidence="14" type="primary">fliG</name>
    <name evidence="14" type="ORF">EKE94_16135</name>
</gene>
<dbReference type="InterPro" id="IPR028263">
    <property type="entry name" value="FliG_N"/>
</dbReference>
<dbReference type="InterPro" id="IPR011002">
    <property type="entry name" value="FliG_a-hlx"/>
</dbReference>
<evidence type="ECO:0000256" key="10">
    <source>
        <dbReference type="ARBA" id="ARBA00025598"/>
    </source>
</evidence>
<keyword evidence="15" id="KW-1185">Reference proteome</keyword>
<dbReference type="Pfam" id="PF14841">
    <property type="entry name" value="FliG_M"/>
    <property type="match status" value="1"/>
</dbReference>
<evidence type="ECO:0000256" key="9">
    <source>
        <dbReference type="ARBA" id="ARBA00023143"/>
    </source>
</evidence>
<dbReference type="OrthoDB" id="9780302at2"/>
<dbReference type="InterPro" id="IPR000090">
    <property type="entry name" value="Flg_Motor_Flig"/>
</dbReference>
<dbReference type="InterPro" id="IPR032779">
    <property type="entry name" value="FliG_M"/>
</dbReference>
<dbReference type="PANTHER" id="PTHR30534:SF0">
    <property type="entry name" value="FLAGELLAR MOTOR SWITCH PROTEIN FLIG"/>
    <property type="match status" value="1"/>
</dbReference>
<dbReference type="PRINTS" id="PR00954">
    <property type="entry name" value="FLGMOTORFLIG"/>
</dbReference>
<evidence type="ECO:0000256" key="1">
    <source>
        <dbReference type="ARBA" id="ARBA00004117"/>
    </source>
</evidence>
<evidence type="ECO:0000256" key="5">
    <source>
        <dbReference type="ARBA" id="ARBA00022475"/>
    </source>
</evidence>
<dbReference type="AlphaFoldDB" id="A0A438ADT9"/>
<comment type="caution">
    <text evidence="14">The sequence shown here is derived from an EMBL/GenBank/DDBJ whole genome shotgun (WGS) entry which is preliminary data.</text>
</comment>
<evidence type="ECO:0000259" key="12">
    <source>
        <dbReference type="Pfam" id="PF14841"/>
    </source>
</evidence>
<sequence>MALSSLRRPERQKERRLSGAEKAAIVFLCLGEKRGSELMKRLDEREIQRITRAMTSLGVIEAGKVEAVMGAFSDAVRNGSGVVGSAATAETLLRGFLPEDQVTQLLADARGPAKETNMWAEFSALNETVIANYLRGEHDQTAAAILSNVAPDVAARVLPLLGPQRMEDIIERMISMEAVPQAMMRQIEETLKSDIMADASQPTSAELQQRMADLFNRLDRDLFDTLSTSLEERVPEPFNAIKQRMFTFDDLSKLDPSALAQIMRQADGDTLPLALRGAKKELRDQFLQALPQRSRDMLVEEMGIMGPVRGRDVRQAQSVLVDLAKDLAEQEIIRLPDSEDDELIE</sequence>
<name>A0A438ADT9_9RHOB</name>
<evidence type="ECO:0000313" key="15">
    <source>
        <dbReference type="Proteomes" id="UP000285908"/>
    </source>
</evidence>
<feature type="domain" description="Flagellar motor switch protein FliG middle" evidence="12">
    <location>
        <begin position="128"/>
        <end position="199"/>
    </location>
</feature>
<dbReference type="Pfam" id="PF01706">
    <property type="entry name" value="FliG_C"/>
    <property type="match status" value="1"/>
</dbReference>
<dbReference type="RefSeq" id="WP_127907667.1">
    <property type="nucleotide sequence ID" value="NZ_RQXX01000007.1"/>
</dbReference>
<keyword evidence="14" id="KW-0282">Flagellum</keyword>
<dbReference type="Gene3D" id="1.10.220.30">
    <property type="match status" value="3"/>
</dbReference>
<proteinExistence type="inferred from homology"/>
<feature type="domain" description="Flagellar motor switch protein FliG C-terminal" evidence="11">
    <location>
        <begin position="229"/>
        <end position="335"/>
    </location>
</feature>
<dbReference type="SUPFAM" id="SSF48029">
    <property type="entry name" value="FliG"/>
    <property type="match status" value="2"/>
</dbReference>
<evidence type="ECO:0000256" key="4">
    <source>
        <dbReference type="ARBA" id="ARBA00021870"/>
    </source>
</evidence>
<dbReference type="InterPro" id="IPR023087">
    <property type="entry name" value="Flg_Motor_Flig_C"/>
</dbReference>
<keyword evidence="14" id="KW-0966">Cell projection</keyword>
<reference evidence="14 15" key="1">
    <citation type="submission" date="2018-11" db="EMBL/GenBank/DDBJ databases">
        <title>Mesobaculum littorinae gen. nov., sp. nov., isolated from Littorina scabra that represents a novel genus of the order Rhodobacteraceae.</title>
        <authorList>
            <person name="Li F."/>
        </authorList>
    </citation>
    <scope>NUCLEOTIDE SEQUENCE [LARGE SCALE GENOMIC DNA]</scope>
    <source>
        <strain evidence="14 15">M0103</strain>
    </source>
</reference>
<evidence type="ECO:0000256" key="3">
    <source>
        <dbReference type="ARBA" id="ARBA00010299"/>
    </source>
</evidence>
<organism evidence="14 15">
    <name type="scientific">Mesobaculum littorinae</name>
    <dbReference type="NCBI Taxonomy" id="2486419"/>
    <lineage>
        <taxon>Bacteria</taxon>
        <taxon>Pseudomonadati</taxon>
        <taxon>Pseudomonadota</taxon>
        <taxon>Alphaproteobacteria</taxon>
        <taxon>Rhodobacterales</taxon>
        <taxon>Roseobacteraceae</taxon>
        <taxon>Mesobaculum</taxon>
    </lineage>
</organism>
<feature type="domain" description="Flagellar motor switch protein FliG N-terminal" evidence="13">
    <location>
        <begin position="17"/>
        <end position="115"/>
    </location>
</feature>
<dbReference type="GO" id="GO:0071973">
    <property type="term" value="P:bacterial-type flagellum-dependent cell motility"/>
    <property type="evidence" value="ECO:0007669"/>
    <property type="project" value="InterPro"/>
</dbReference>
<protein>
    <recommendedName>
        <fullName evidence="4">Flagellar motor switch protein FliG</fullName>
    </recommendedName>
</protein>
<evidence type="ECO:0000259" key="11">
    <source>
        <dbReference type="Pfam" id="PF01706"/>
    </source>
</evidence>
<keyword evidence="8" id="KW-0472">Membrane</keyword>
<dbReference type="GO" id="GO:0009425">
    <property type="term" value="C:bacterial-type flagellum basal body"/>
    <property type="evidence" value="ECO:0007669"/>
    <property type="project" value="UniProtKB-SubCell"/>
</dbReference>
<dbReference type="GO" id="GO:0003774">
    <property type="term" value="F:cytoskeletal motor activity"/>
    <property type="evidence" value="ECO:0007669"/>
    <property type="project" value="InterPro"/>
</dbReference>
<keyword evidence="5" id="KW-1003">Cell membrane</keyword>
<evidence type="ECO:0000256" key="8">
    <source>
        <dbReference type="ARBA" id="ARBA00023136"/>
    </source>
</evidence>
<evidence type="ECO:0000259" key="13">
    <source>
        <dbReference type="Pfam" id="PF14842"/>
    </source>
</evidence>
<keyword evidence="7" id="KW-0283">Flagellar rotation</keyword>